<dbReference type="GeneTree" id="ENSGT00940000155646"/>
<dbReference type="PANTHER" id="PTHR45815">
    <property type="entry name" value="PROTEIN DISULFIDE-ISOMERASE A6"/>
    <property type="match status" value="1"/>
</dbReference>
<proteinExistence type="predicted"/>
<dbReference type="InterPro" id="IPR057305">
    <property type="entry name" value="Thioredox_PDIA6_C"/>
</dbReference>
<dbReference type="Proteomes" id="UP000007875">
    <property type="component" value="Unassembled WGS sequence"/>
</dbReference>
<keyword evidence="9" id="KW-1185">Reference proteome</keyword>
<dbReference type="GO" id="GO:0015035">
    <property type="term" value="F:protein-disulfide reductase activity"/>
    <property type="evidence" value="ECO:0007669"/>
    <property type="project" value="TreeGrafter"/>
</dbReference>
<reference evidence="9" key="1">
    <citation type="submission" date="2003-08" db="EMBL/GenBank/DDBJ databases">
        <authorList>
            <person name="Birren B."/>
            <person name="Nusbaum C."/>
            <person name="Abebe A."/>
            <person name="Abouelleil A."/>
            <person name="Adekoya E."/>
            <person name="Ait-zahra M."/>
            <person name="Allen N."/>
            <person name="Allen T."/>
            <person name="An P."/>
            <person name="Anderson M."/>
            <person name="Anderson S."/>
            <person name="Arachchi H."/>
            <person name="Armbruster J."/>
            <person name="Bachantsang P."/>
            <person name="Baldwin J."/>
            <person name="Barry A."/>
            <person name="Bayul T."/>
            <person name="Blitshsteyn B."/>
            <person name="Bloom T."/>
            <person name="Blye J."/>
            <person name="Boguslavskiy L."/>
            <person name="Borowsky M."/>
            <person name="Boukhgalter B."/>
            <person name="Brunache A."/>
            <person name="Butler J."/>
            <person name="Calixte N."/>
            <person name="Calvo S."/>
            <person name="Camarata J."/>
            <person name="Campo K."/>
            <person name="Chang J."/>
            <person name="Cheshatsang Y."/>
            <person name="Citroen M."/>
            <person name="Collymore A."/>
            <person name="Considine T."/>
            <person name="Cook A."/>
            <person name="Cooke P."/>
            <person name="Corum B."/>
            <person name="Cuomo C."/>
            <person name="David R."/>
            <person name="Dawoe T."/>
            <person name="Degray S."/>
            <person name="Dodge S."/>
            <person name="Dooley K."/>
            <person name="Dorje P."/>
            <person name="Dorjee K."/>
            <person name="Dorris L."/>
            <person name="Duffey N."/>
            <person name="Dupes A."/>
            <person name="Elkins T."/>
            <person name="Engels R."/>
            <person name="Erickson J."/>
            <person name="Farina A."/>
            <person name="Faro S."/>
            <person name="Ferreira P."/>
            <person name="Fischer H."/>
            <person name="Fitzgerald M."/>
            <person name="Foley K."/>
            <person name="Gage D."/>
            <person name="Galagan J."/>
            <person name="Gearin G."/>
            <person name="Gnerre S."/>
            <person name="Gnirke A."/>
            <person name="Goyette A."/>
            <person name="Graham J."/>
            <person name="Grandbois E."/>
            <person name="Gyaltsen K."/>
            <person name="Hafez N."/>
            <person name="Hagopian D."/>
            <person name="Hagos B."/>
            <person name="Hall J."/>
            <person name="Hatcher B."/>
            <person name="Heller A."/>
            <person name="Higgins H."/>
            <person name="Honan T."/>
            <person name="Horn A."/>
            <person name="Houde N."/>
            <person name="Hughes L."/>
            <person name="Hulme W."/>
            <person name="Husby E."/>
            <person name="Iliev I."/>
            <person name="Jaffe D."/>
            <person name="Jones C."/>
            <person name="Kamal M."/>
            <person name="Kamat A."/>
            <person name="Kamvysselis M."/>
            <person name="Karlsson E."/>
            <person name="Kells C."/>
            <person name="Kieu A."/>
            <person name="Kisner P."/>
            <person name="Kodira C."/>
            <person name="Kulbokas E."/>
            <person name="Labutti K."/>
            <person name="Lama D."/>
            <person name="Landers T."/>
            <person name="Leger J."/>
            <person name="Levine S."/>
            <person name="Lewis D."/>
            <person name="Lewis T."/>
            <person name="Lindblad-toh K."/>
            <person name="Liu X."/>
            <person name="Lokyitsang T."/>
            <person name="Lokyitsang Y."/>
            <person name="Lucien O."/>
            <person name="Lui A."/>
            <person name="Ma L.J."/>
            <person name="Mabbitt R."/>
            <person name="Macdonald J."/>
            <person name="Maclean C."/>
            <person name="Major J."/>
            <person name="Manning J."/>
            <person name="Marabella R."/>
            <person name="Maru K."/>
            <person name="Matthews C."/>
            <person name="Mauceli E."/>
            <person name="Mccarthy M."/>
            <person name="Mcdonough S."/>
            <person name="Mcghee T."/>
            <person name="Meldrim J."/>
            <person name="Meneus L."/>
            <person name="Mesirov J."/>
            <person name="Mihalev A."/>
            <person name="Mihova T."/>
            <person name="Mikkelsen T."/>
            <person name="Mlenga V."/>
            <person name="Moru K."/>
            <person name="Mozes J."/>
            <person name="Mulrain L."/>
            <person name="Munson G."/>
            <person name="Naylor J."/>
            <person name="Newes C."/>
            <person name="Nguyen C."/>
            <person name="Nguyen N."/>
            <person name="Nguyen T."/>
            <person name="Nicol R."/>
            <person name="Nielsen C."/>
            <person name="Nizzari M."/>
            <person name="Norbu C."/>
            <person name="Norbu N."/>
            <person name="O'donnell P."/>
            <person name="Okoawo O."/>
            <person name="O'leary S."/>
            <person name="Omotosho B."/>
            <person name="O'neill K."/>
            <person name="Osman S."/>
            <person name="Parker S."/>
            <person name="Perrin D."/>
            <person name="Phunkhang P."/>
            <person name="Piqani B."/>
            <person name="Purcell S."/>
            <person name="Rachupka T."/>
            <person name="Ramasamy U."/>
            <person name="Rameau R."/>
            <person name="Ray V."/>
            <person name="Raymond C."/>
            <person name="Retta R."/>
            <person name="Richardson S."/>
            <person name="Rise C."/>
            <person name="Rodriguez J."/>
            <person name="Rogers J."/>
            <person name="Rogov P."/>
            <person name="Rutman M."/>
            <person name="Schupbach R."/>
            <person name="Seaman C."/>
            <person name="Settipalli S."/>
            <person name="Sharpe T."/>
            <person name="Sheridan J."/>
            <person name="Sherpa N."/>
            <person name="Shi J."/>
            <person name="Smirnov S."/>
            <person name="Smith C."/>
            <person name="Sougnez C."/>
            <person name="Spencer B."/>
            <person name="Stalker J."/>
            <person name="Stange-thomann N."/>
            <person name="Stavropoulos S."/>
            <person name="Stetson K."/>
            <person name="Stone C."/>
            <person name="Stone S."/>
            <person name="Stubbs M."/>
            <person name="Talamas J."/>
            <person name="Tchuinga P."/>
            <person name="Tenzing P."/>
            <person name="Tesfaye S."/>
            <person name="Theodore J."/>
            <person name="Thoulutsang Y."/>
            <person name="Topham K."/>
            <person name="Towey S."/>
            <person name="Tsamla T."/>
            <person name="Tsomo N."/>
            <person name="Vallee D."/>
            <person name="Vassiliev H."/>
            <person name="Venkataraman V."/>
            <person name="Vinson J."/>
            <person name="Vo A."/>
            <person name="Wade C."/>
            <person name="Wang S."/>
            <person name="Wangchuk T."/>
            <person name="Wangdi T."/>
            <person name="Whittaker C."/>
            <person name="Wilkinson J."/>
            <person name="Wu Y."/>
            <person name="Wyman D."/>
            <person name="Yadav S."/>
            <person name="Yang S."/>
            <person name="Yang X."/>
            <person name="Yeager S."/>
            <person name="Yee E."/>
            <person name="Young G."/>
            <person name="Zainoun J."/>
            <person name="Zembeck L."/>
            <person name="Zimmer A."/>
            <person name="Zody M."/>
            <person name="Lander E."/>
        </authorList>
    </citation>
    <scope>NUCLEOTIDE SEQUENCE [LARGE SCALE GENOMIC DNA]</scope>
</reference>
<dbReference type="GO" id="GO:0003756">
    <property type="term" value="F:protein disulfide isomerase activity"/>
    <property type="evidence" value="ECO:0007669"/>
    <property type="project" value="UniProtKB-EC"/>
</dbReference>
<dbReference type="SUPFAM" id="SSF52833">
    <property type="entry name" value="Thioredoxin-like"/>
    <property type="match status" value="1"/>
</dbReference>
<dbReference type="InterPro" id="IPR036249">
    <property type="entry name" value="Thioredoxin-like_sf"/>
</dbReference>
<evidence type="ECO:0000256" key="6">
    <source>
        <dbReference type="ARBA" id="ARBA00023284"/>
    </source>
</evidence>
<dbReference type="PANTHER" id="PTHR45815:SF3">
    <property type="entry name" value="PROTEIN DISULFIDE-ISOMERASE A6"/>
    <property type="match status" value="1"/>
</dbReference>
<comment type="catalytic activity">
    <reaction evidence="1">
        <text>Catalyzes the rearrangement of -S-S- bonds in proteins.</text>
        <dbReference type="EC" id="5.3.4.1"/>
    </reaction>
</comment>
<name>H2ZM66_CIOSA</name>
<dbReference type="AlphaFoldDB" id="H2ZM66"/>
<organism evidence="8 9">
    <name type="scientific">Ciona savignyi</name>
    <name type="common">Pacific transparent sea squirt</name>
    <dbReference type="NCBI Taxonomy" id="51511"/>
    <lineage>
        <taxon>Eukaryota</taxon>
        <taxon>Metazoa</taxon>
        <taxon>Chordata</taxon>
        <taxon>Tunicata</taxon>
        <taxon>Ascidiacea</taxon>
        <taxon>Phlebobranchia</taxon>
        <taxon>Cionidae</taxon>
        <taxon>Ciona</taxon>
    </lineage>
</organism>
<dbReference type="GO" id="GO:0034976">
    <property type="term" value="P:response to endoplasmic reticulum stress"/>
    <property type="evidence" value="ECO:0007669"/>
    <property type="project" value="TreeGrafter"/>
</dbReference>
<dbReference type="STRING" id="51511.ENSCSAVP00000018682"/>
<evidence type="ECO:0000313" key="9">
    <source>
        <dbReference type="Proteomes" id="UP000007875"/>
    </source>
</evidence>
<evidence type="ECO:0000313" key="8">
    <source>
        <dbReference type="Ensembl" id="ENSCSAVP00000018682.1"/>
    </source>
</evidence>
<evidence type="ECO:0000256" key="1">
    <source>
        <dbReference type="ARBA" id="ARBA00001182"/>
    </source>
</evidence>
<reference evidence="8" key="3">
    <citation type="submission" date="2025-09" db="UniProtKB">
        <authorList>
            <consortium name="Ensembl"/>
        </authorList>
    </citation>
    <scope>IDENTIFICATION</scope>
</reference>
<dbReference type="InParanoid" id="H2ZM66"/>
<sequence length="172" mass="19924">MEYYEENIDPPTVYELVSQDVFKDNCGTLFCIIAFLPDIADDGKEGRNRYIELIQSLGERYKKQKWGWSWLPANVYPELEKILGVGGFGYPALVAMNKKKELYALYKGSFSEDGLRPFLNQLTYGRSLGNTYPLSVENIPELTTREPWDGEDAPEIHYEEEDLSDFKWDDEL</sequence>
<dbReference type="EC" id="5.3.4.1" evidence="3"/>
<protein>
    <recommendedName>
        <fullName evidence="3">protein disulfide-isomerase</fullName>
        <ecNumber evidence="3">5.3.4.1</ecNumber>
    </recommendedName>
</protein>
<evidence type="ECO:0000256" key="5">
    <source>
        <dbReference type="ARBA" id="ARBA00023235"/>
    </source>
</evidence>
<evidence type="ECO:0000256" key="2">
    <source>
        <dbReference type="ARBA" id="ARBA00004319"/>
    </source>
</evidence>
<evidence type="ECO:0000259" key="7">
    <source>
        <dbReference type="Pfam" id="PF24541"/>
    </source>
</evidence>
<evidence type="ECO:0000256" key="3">
    <source>
        <dbReference type="ARBA" id="ARBA00012723"/>
    </source>
</evidence>
<keyword evidence="5" id="KW-0413">Isomerase</keyword>
<feature type="domain" description="PDIA6-like C-terminal thioredoxin-like" evidence="7">
    <location>
        <begin position="9"/>
        <end position="126"/>
    </location>
</feature>
<dbReference type="eggNOG" id="KOG0191">
    <property type="taxonomic scope" value="Eukaryota"/>
</dbReference>
<keyword evidence="4" id="KW-1015">Disulfide bond</keyword>
<accession>H2ZM66</accession>
<dbReference type="HOGENOM" id="CLU_113057_0_0_1"/>
<dbReference type="Ensembl" id="ENSCSAVT00000018887.1">
    <property type="protein sequence ID" value="ENSCSAVP00000018682.1"/>
    <property type="gene ID" value="ENSCSAVG00000010980.1"/>
</dbReference>
<evidence type="ECO:0000256" key="4">
    <source>
        <dbReference type="ARBA" id="ARBA00023157"/>
    </source>
</evidence>
<reference evidence="8" key="2">
    <citation type="submission" date="2025-08" db="UniProtKB">
        <authorList>
            <consortium name="Ensembl"/>
        </authorList>
    </citation>
    <scope>IDENTIFICATION</scope>
</reference>
<dbReference type="GO" id="GO:0005788">
    <property type="term" value="C:endoplasmic reticulum lumen"/>
    <property type="evidence" value="ECO:0007669"/>
    <property type="project" value="UniProtKB-SubCell"/>
</dbReference>
<dbReference type="Pfam" id="PF24541">
    <property type="entry name" value="Thioredox_PDIA6_C"/>
    <property type="match status" value="1"/>
</dbReference>
<dbReference type="OMA" id="TTMANKY"/>
<comment type="subcellular location">
    <subcellularLocation>
        <location evidence="2">Endoplasmic reticulum lumen</location>
    </subcellularLocation>
</comment>
<keyword evidence="6" id="KW-0676">Redox-active center</keyword>